<evidence type="ECO:0000313" key="2">
    <source>
        <dbReference type="Proteomes" id="UP000887575"/>
    </source>
</evidence>
<dbReference type="AlphaFoldDB" id="A0AAF3J871"/>
<dbReference type="Proteomes" id="UP000887575">
    <property type="component" value="Unassembled WGS sequence"/>
</dbReference>
<evidence type="ECO:0000313" key="3">
    <source>
        <dbReference type="WBParaSite" id="MBELARI_LOCUS2506"/>
    </source>
</evidence>
<reference evidence="3" key="1">
    <citation type="submission" date="2024-02" db="UniProtKB">
        <authorList>
            <consortium name="WormBaseParasite"/>
        </authorList>
    </citation>
    <scope>IDENTIFICATION</scope>
</reference>
<name>A0AAF3J871_9BILA</name>
<feature type="transmembrane region" description="Helical" evidence="1">
    <location>
        <begin position="51"/>
        <end position="70"/>
    </location>
</feature>
<sequence>MDKDFVFFISSMSHVKSLWVICDFQEIPNGNENCFLLYCVLGGELYWEMRTVSYCIAYWVAIASLFDLFIKLIGGSYYDYFDDHVVARFNGIMTFLEIDLRIQMVDKNF</sequence>
<keyword evidence="1" id="KW-0472">Membrane</keyword>
<keyword evidence="1" id="KW-0812">Transmembrane</keyword>
<proteinExistence type="predicted"/>
<keyword evidence="2" id="KW-1185">Reference proteome</keyword>
<evidence type="ECO:0000256" key="1">
    <source>
        <dbReference type="SAM" id="Phobius"/>
    </source>
</evidence>
<protein>
    <submittedName>
        <fullName evidence="3">Uncharacterized protein</fullName>
    </submittedName>
</protein>
<dbReference type="WBParaSite" id="MBELARI_LOCUS2506">
    <property type="protein sequence ID" value="MBELARI_LOCUS2506"/>
    <property type="gene ID" value="MBELARI_LOCUS2506"/>
</dbReference>
<keyword evidence="1" id="KW-1133">Transmembrane helix</keyword>
<accession>A0AAF3J871</accession>
<organism evidence="2 3">
    <name type="scientific">Mesorhabditis belari</name>
    <dbReference type="NCBI Taxonomy" id="2138241"/>
    <lineage>
        <taxon>Eukaryota</taxon>
        <taxon>Metazoa</taxon>
        <taxon>Ecdysozoa</taxon>
        <taxon>Nematoda</taxon>
        <taxon>Chromadorea</taxon>
        <taxon>Rhabditida</taxon>
        <taxon>Rhabditina</taxon>
        <taxon>Rhabditomorpha</taxon>
        <taxon>Rhabditoidea</taxon>
        <taxon>Rhabditidae</taxon>
        <taxon>Mesorhabditinae</taxon>
        <taxon>Mesorhabditis</taxon>
    </lineage>
</organism>